<comment type="similarity">
    <text evidence="2">Belongs to the G-protein coupled receptor 4 family.</text>
</comment>
<evidence type="ECO:0000256" key="10">
    <source>
        <dbReference type="SAM" id="Phobius"/>
    </source>
</evidence>
<dbReference type="CDD" id="cd14966">
    <property type="entry name" value="7tmD_STE3"/>
    <property type="match status" value="1"/>
</dbReference>
<gene>
    <name evidence="11" type="ORF">F5891DRAFT_1030528</name>
</gene>
<feature type="transmembrane region" description="Helical" evidence="10">
    <location>
        <begin position="6"/>
        <end position="22"/>
    </location>
</feature>
<dbReference type="GO" id="GO:0005886">
    <property type="term" value="C:plasma membrane"/>
    <property type="evidence" value="ECO:0007669"/>
    <property type="project" value="TreeGrafter"/>
</dbReference>
<dbReference type="InterPro" id="IPR001546">
    <property type="entry name" value="GPCR_Pheromne_A_rcpt"/>
</dbReference>
<evidence type="ECO:0000256" key="4">
    <source>
        <dbReference type="ARBA" id="ARBA00022692"/>
    </source>
</evidence>
<dbReference type="EMBL" id="JABBWK010000023">
    <property type="protein sequence ID" value="KAG1901217.1"/>
    <property type="molecule type" value="Genomic_DNA"/>
</dbReference>
<feature type="transmembrane region" description="Helical" evidence="10">
    <location>
        <begin position="264"/>
        <end position="283"/>
    </location>
</feature>
<comment type="subcellular location">
    <subcellularLocation>
        <location evidence="1">Membrane</location>
        <topology evidence="1">Multi-pass membrane protein</topology>
    </subcellularLocation>
</comment>
<feature type="transmembrane region" description="Helical" evidence="10">
    <location>
        <begin position="110"/>
        <end position="130"/>
    </location>
</feature>
<evidence type="ECO:0000256" key="3">
    <source>
        <dbReference type="ARBA" id="ARBA00022507"/>
    </source>
</evidence>
<organism evidence="11 12">
    <name type="scientific">Suillus fuscotomentosus</name>
    <dbReference type="NCBI Taxonomy" id="1912939"/>
    <lineage>
        <taxon>Eukaryota</taxon>
        <taxon>Fungi</taxon>
        <taxon>Dikarya</taxon>
        <taxon>Basidiomycota</taxon>
        <taxon>Agaricomycotina</taxon>
        <taxon>Agaricomycetes</taxon>
        <taxon>Agaricomycetidae</taxon>
        <taxon>Boletales</taxon>
        <taxon>Suillineae</taxon>
        <taxon>Suillaceae</taxon>
        <taxon>Suillus</taxon>
    </lineage>
</organism>
<dbReference type="PRINTS" id="PR00900">
    <property type="entry name" value="PHEROMONEAR"/>
</dbReference>
<proteinExistence type="inferred from homology"/>
<dbReference type="Proteomes" id="UP001195769">
    <property type="component" value="Unassembled WGS sequence"/>
</dbReference>
<keyword evidence="7 10" id="KW-0472">Membrane</keyword>
<sequence>MHPEFPPVAFLAALSLLLTLPWHWRAQNVATLSIIAWLFILNVVYGVDAMIWANNVNIVIPVWCDITSKIIIGSTFALPSACLCICIHLEHVASVHRAKSPLSDKRVRQLFELFMCFGLPMCFMGLHYIVQGHRFDIIEEYGCRPTTYVSIPAIFLIWVPPLLLSTIALGFACASFVHFMRRRFTFAHHLDTSRNGLTTSRYLRLMLMAVVEMIWNIAVTSYTLWFSTVDMRPWTNWDDVHSNFSRIDLYATAFTPQIVLTNFYIIWWIVPTSTFIFVAFFAFGKDAVNEYTACIVWIRRKVLKQRIEQTTLGSVSPAKCPRAVLPSLPRMPASRTRFDDKIDDYHPFPHNKQASKFPAPASYARAYGSMQDFRTLDAPPTHPGFSYVLDISPTRHHSPDVHQMV</sequence>
<keyword evidence="8 11" id="KW-0675">Receptor</keyword>
<dbReference type="AlphaFoldDB" id="A0AAD4E8A6"/>
<evidence type="ECO:0000256" key="2">
    <source>
        <dbReference type="ARBA" id="ARBA00011085"/>
    </source>
</evidence>
<dbReference type="PANTHER" id="PTHR28097">
    <property type="entry name" value="PHEROMONE A FACTOR RECEPTOR"/>
    <property type="match status" value="1"/>
</dbReference>
<evidence type="ECO:0000256" key="5">
    <source>
        <dbReference type="ARBA" id="ARBA00022989"/>
    </source>
</evidence>
<accession>A0AAD4E8A6</accession>
<feature type="transmembrane region" description="Helical" evidence="10">
    <location>
        <begin position="150"/>
        <end position="181"/>
    </location>
</feature>
<protein>
    <submittedName>
        <fullName evidence="11">Pheromone A receptor-domain-containing protein</fullName>
    </submittedName>
</protein>
<dbReference type="GeneID" id="64655872"/>
<evidence type="ECO:0000256" key="8">
    <source>
        <dbReference type="ARBA" id="ARBA00023170"/>
    </source>
</evidence>
<evidence type="ECO:0000256" key="6">
    <source>
        <dbReference type="ARBA" id="ARBA00023040"/>
    </source>
</evidence>
<dbReference type="GO" id="GO:0000750">
    <property type="term" value="P:pheromone-dependent signal transduction involved in conjugation with cellular fusion"/>
    <property type="evidence" value="ECO:0007669"/>
    <property type="project" value="TreeGrafter"/>
</dbReference>
<feature type="transmembrane region" description="Helical" evidence="10">
    <location>
        <begin position="202"/>
        <end position="225"/>
    </location>
</feature>
<dbReference type="Pfam" id="PF02076">
    <property type="entry name" value="STE3"/>
    <property type="match status" value="1"/>
</dbReference>
<dbReference type="InterPro" id="IPR001499">
    <property type="entry name" value="GPCR_STE3"/>
</dbReference>
<dbReference type="RefSeq" id="XP_041226792.1">
    <property type="nucleotide sequence ID" value="XM_041361574.1"/>
</dbReference>
<reference evidence="11" key="1">
    <citation type="journal article" date="2020" name="New Phytol.">
        <title>Comparative genomics reveals dynamic genome evolution in host specialist ectomycorrhizal fungi.</title>
        <authorList>
            <person name="Lofgren L.A."/>
            <person name="Nguyen N.H."/>
            <person name="Vilgalys R."/>
            <person name="Ruytinx J."/>
            <person name="Liao H.L."/>
            <person name="Branco S."/>
            <person name="Kuo A."/>
            <person name="LaButti K."/>
            <person name="Lipzen A."/>
            <person name="Andreopoulos W."/>
            <person name="Pangilinan J."/>
            <person name="Riley R."/>
            <person name="Hundley H."/>
            <person name="Na H."/>
            <person name="Barry K."/>
            <person name="Grigoriev I.V."/>
            <person name="Stajich J.E."/>
            <person name="Kennedy P.G."/>
        </authorList>
    </citation>
    <scope>NUCLEOTIDE SEQUENCE</scope>
    <source>
        <strain evidence="11">FC203</strain>
    </source>
</reference>
<comment type="caution">
    <text evidence="11">The sequence shown here is derived from an EMBL/GenBank/DDBJ whole genome shotgun (WGS) entry which is preliminary data.</text>
</comment>
<keyword evidence="9" id="KW-0807">Transducer</keyword>
<evidence type="ECO:0000313" key="11">
    <source>
        <dbReference type="EMBL" id="KAG1901217.1"/>
    </source>
</evidence>
<keyword evidence="6" id="KW-0297">G-protein coupled receptor</keyword>
<dbReference type="GO" id="GO:0004933">
    <property type="term" value="F:mating-type a-factor pheromone receptor activity"/>
    <property type="evidence" value="ECO:0007669"/>
    <property type="project" value="InterPro"/>
</dbReference>
<name>A0AAD4E8A6_9AGAM</name>
<evidence type="ECO:0000313" key="12">
    <source>
        <dbReference type="Proteomes" id="UP001195769"/>
    </source>
</evidence>
<dbReference type="PANTHER" id="PTHR28097:SF1">
    <property type="entry name" value="PHEROMONE A FACTOR RECEPTOR"/>
    <property type="match status" value="1"/>
</dbReference>
<feature type="transmembrane region" description="Helical" evidence="10">
    <location>
        <begin position="34"/>
        <end position="54"/>
    </location>
</feature>
<keyword evidence="4 10" id="KW-0812">Transmembrane</keyword>
<evidence type="ECO:0000256" key="1">
    <source>
        <dbReference type="ARBA" id="ARBA00004141"/>
    </source>
</evidence>
<dbReference type="PRINTS" id="PR00899">
    <property type="entry name" value="GPCRSTE3"/>
</dbReference>
<feature type="transmembrane region" description="Helical" evidence="10">
    <location>
        <begin position="66"/>
        <end position="89"/>
    </location>
</feature>
<keyword evidence="5 10" id="KW-1133">Transmembrane helix</keyword>
<evidence type="ECO:0000256" key="7">
    <source>
        <dbReference type="ARBA" id="ARBA00023136"/>
    </source>
</evidence>
<evidence type="ECO:0000256" key="9">
    <source>
        <dbReference type="ARBA" id="ARBA00023224"/>
    </source>
</evidence>
<keyword evidence="12" id="KW-1185">Reference proteome</keyword>
<keyword evidence="3" id="KW-0589">Pheromone response</keyword>